<feature type="transmembrane region" description="Helical" evidence="6">
    <location>
        <begin position="64"/>
        <end position="84"/>
    </location>
</feature>
<evidence type="ECO:0000313" key="8">
    <source>
        <dbReference type="Proteomes" id="UP000185678"/>
    </source>
</evidence>
<evidence type="ECO:0000256" key="4">
    <source>
        <dbReference type="ARBA" id="ARBA00022989"/>
    </source>
</evidence>
<sequence length="311" mass="32494">MDADTLALTGVVMAMMRAATPLIFAALGEVMTEKAGVLNLGVEGMMLMGAVAAFTAAVTTGSPVLGLVAAMLAGMLMALLFAFLTQTLMANQVATGLALTIFGVGLSAFVGRDMVGQTVEPLAAIQLGALSRIPVVGPLLFGHDPLVYVSLALAAAVWWFLRRSRSGLVVRAVGENPQAAHAIGYPVRLIRYAAILFGGAMSGLGGAYLSLVYTPMWIEGMTAGRGWIALALVVFASWRAERVLLGAYLFGGITIAQLHLQSSGGLAVPSQILTMLPYLATILVLVLISRDETRIRLNAPASLGKLFHPEG</sequence>
<organism evidence="7 8">
    <name type="scientific">Insolitispirillum peregrinum</name>
    <dbReference type="NCBI Taxonomy" id="80876"/>
    <lineage>
        <taxon>Bacteria</taxon>
        <taxon>Pseudomonadati</taxon>
        <taxon>Pseudomonadota</taxon>
        <taxon>Alphaproteobacteria</taxon>
        <taxon>Rhodospirillales</taxon>
        <taxon>Novispirillaceae</taxon>
        <taxon>Insolitispirillum</taxon>
    </lineage>
</organism>
<dbReference type="GO" id="GO:0022857">
    <property type="term" value="F:transmembrane transporter activity"/>
    <property type="evidence" value="ECO:0007669"/>
    <property type="project" value="InterPro"/>
</dbReference>
<feature type="transmembrane region" description="Helical" evidence="6">
    <location>
        <begin position="6"/>
        <end position="25"/>
    </location>
</feature>
<feature type="transmembrane region" description="Helical" evidence="6">
    <location>
        <begin position="189"/>
        <end position="211"/>
    </location>
</feature>
<protein>
    <submittedName>
        <fullName evidence="7">Nucleoside ABC transporter membrane protein</fullName>
    </submittedName>
</protein>
<feature type="transmembrane region" description="Helical" evidence="6">
    <location>
        <begin position="145"/>
        <end position="161"/>
    </location>
</feature>
<dbReference type="PANTHER" id="PTHR43370">
    <property type="entry name" value="SUGAR ABC TRANSPORTER INTEGRAL MEMBRANE PROTEIN-RELATED"/>
    <property type="match status" value="1"/>
</dbReference>
<keyword evidence="2" id="KW-1003">Cell membrane</keyword>
<dbReference type="Proteomes" id="UP000185678">
    <property type="component" value="Unassembled WGS sequence"/>
</dbReference>
<comment type="subcellular location">
    <subcellularLocation>
        <location evidence="1">Cell membrane</location>
        <topology evidence="1">Multi-pass membrane protein</topology>
    </subcellularLocation>
</comment>
<feature type="transmembrane region" description="Helical" evidence="6">
    <location>
        <begin position="217"/>
        <end position="236"/>
    </location>
</feature>
<keyword evidence="3 6" id="KW-0812">Transmembrane</keyword>
<dbReference type="STRING" id="80876.SAMN05421779_101575"/>
<feature type="transmembrane region" description="Helical" evidence="6">
    <location>
        <begin position="266"/>
        <end position="288"/>
    </location>
</feature>
<dbReference type="PANTHER" id="PTHR43370:SF2">
    <property type="entry name" value="ABC TRANSPORTER PERMEASE PROTEIN"/>
    <property type="match status" value="1"/>
</dbReference>
<proteinExistence type="predicted"/>
<evidence type="ECO:0000256" key="2">
    <source>
        <dbReference type="ARBA" id="ARBA00022475"/>
    </source>
</evidence>
<dbReference type="OrthoDB" id="9792579at2"/>
<feature type="transmembrane region" description="Helical" evidence="6">
    <location>
        <begin position="37"/>
        <end position="58"/>
    </location>
</feature>
<feature type="transmembrane region" description="Helical" evidence="6">
    <location>
        <begin position="93"/>
        <end position="111"/>
    </location>
</feature>
<evidence type="ECO:0000256" key="5">
    <source>
        <dbReference type="ARBA" id="ARBA00023136"/>
    </source>
</evidence>
<keyword evidence="5 6" id="KW-0472">Membrane</keyword>
<keyword evidence="8" id="KW-1185">Reference proteome</keyword>
<dbReference type="Pfam" id="PF02653">
    <property type="entry name" value="BPD_transp_2"/>
    <property type="match status" value="1"/>
</dbReference>
<name>A0A1N7IST4_9PROT</name>
<evidence type="ECO:0000256" key="6">
    <source>
        <dbReference type="SAM" id="Phobius"/>
    </source>
</evidence>
<evidence type="ECO:0000313" key="7">
    <source>
        <dbReference type="EMBL" id="SIS40158.1"/>
    </source>
</evidence>
<dbReference type="EMBL" id="FTOA01000001">
    <property type="protein sequence ID" value="SIS40158.1"/>
    <property type="molecule type" value="Genomic_DNA"/>
</dbReference>
<dbReference type="GO" id="GO:0005886">
    <property type="term" value="C:plasma membrane"/>
    <property type="evidence" value="ECO:0007669"/>
    <property type="project" value="UniProtKB-SubCell"/>
</dbReference>
<dbReference type="CDD" id="cd06580">
    <property type="entry name" value="TM_PBP1_transp_TpRbsC_like"/>
    <property type="match status" value="1"/>
</dbReference>
<reference evidence="7 8" key="1">
    <citation type="submission" date="2017-01" db="EMBL/GenBank/DDBJ databases">
        <authorList>
            <person name="Mah S.A."/>
            <person name="Swanson W.J."/>
            <person name="Moy G.W."/>
            <person name="Vacquier V.D."/>
        </authorList>
    </citation>
    <scope>NUCLEOTIDE SEQUENCE [LARGE SCALE GENOMIC DNA]</scope>
    <source>
        <strain evidence="7 8">DSM 11589</strain>
    </source>
</reference>
<accession>A0A1N7IST4</accession>
<dbReference type="AlphaFoldDB" id="A0A1N7IST4"/>
<dbReference type="InterPro" id="IPR001851">
    <property type="entry name" value="ABC_transp_permease"/>
</dbReference>
<keyword evidence="4 6" id="KW-1133">Transmembrane helix</keyword>
<feature type="transmembrane region" description="Helical" evidence="6">
    <location>
        <begin position="243"/>
        <end position="260"/>
    </location>
</feature>
<evidence type="ECO:0000256" key="1">
    <source>
        <dbReference type="ARBA" id="ARBA00004651"/>
    </source>
</evidence>
<evidence type="ECO:0000256" key="3">
    <source>
        <dbReference type="ARBA" id="ARBA00022692"/>
    </source>
</evidence>
<gene>
    <name evidence="7" type="ORF">SAMN05421779_101575</name>
</gene>
<dbReference type="RefSeq" id="WP_076398653.1">
    <property type="nucleotide sequence ID" value="NZ_FTOA01000001.1"/>
</dbReference>